<proteinExistence type="predicted"/>
<gene>
    <name evidence="2" type="ORF">H5410_046547</name>
</gene>
<dbReference type="Proteomes" id="UP000824120">
    <property type="component" value="Chromosome 9"/>
</dbReference>
<dbReference type="OrthoDB" id="1326827at2759"/>
<comment type="caution">
    <text evidence="2">The sequence shown here is derived from an EMBL/GenBank/DDBJ whole genome shotgun (WGS) entry which is preliminary data.</text>
</comment>
<name>A0A9J5XCJ4_SOLCO</name>
<organism evidence="2 3">
    <name type="scientific">Solanum commersonii</name>
    <name type="common">Commerson's wild potato</name>
    <name type="synonym">Commerson's nightshade</name>
    <dbReference type="NCBI Taxonomy" id="4109"/>
    <lineage>
        <taxon>Eukaryota</taxon>
        <taxon>Viridiplantae</taxon>
        <taxon>Streptophyta</taxon>
        <taxon>Embryophyta</taxon>
        <taxon>Tracheophyta</taxon>
        <taxon>Spermatophyta</taxon>
        <taxon>Magnoliopsida</taxon>
        <taxon>eudicotyledons</taxon>
        <taxon>Gunneridae</taxon>
        <taxon>Pentapetalae</taxon>
        <taxon>asterids</taxon>
        <taxon>lamiids</taxon>
        <taxon>Solanales</taxon>
        <taxon>Solanaceae</taxon>
        <taxon>Solanoideae</taxon>
        <taxon>Solaneae</taxon>
        <taxon>Solanum</taxon>
    </lineage>
</organism>
<keyword evidence="3" id="KW-1185">Reference proteome</keyword>
<evidence type="ECO:0000313" key="2">
    <source>
        <dbReference type="EMBL" id="KAG5586113.1"/>
    </source>
</evidence>
<accession>A0A9J5XCJ4</accession>
<feature type="region of interest" description="Disordered" evidence="1">
    <location>
        <begin position="1"/>
        <end position="26"/>
    </location>
</feature>
<protein>
    <submittedName>
        <fullName evidence="2">Uncharacterized protein</fullName>
    </submittedName>
</protein>
<feature type="region of interest" description="Disordered" evidence="1">
    <location>
        <begin position="66"/>
        <end position="85"/>
    </location>
</feature>
<feature type="compositionally biased region" description="Basic and acidic residues" evidence="1">
    <location>
        <begin position="66"/>
        <end position="75"/>
    </location>
</feature>
<reference evidence="2 3" key="1">
    <citation type="submission" date="2020-09" db="EMBL/GenBank/DDBJ databases">
        <title>De no assembly of potato wild relative species, Solanum commersonii.</title>
        <authorList>
            <person name="Cho K."/>
        </authorList>
    </citation>
    <scope>NUCLEOTIDE SEQUENCE [LARGE SCALE GENOMIC DNA]</scope>
    <source>
        <strain evidence="2">LZ3.2</strain>
        <tissue evidence="2">Leaf</tissue>
    </source>
</reference>
<sequence>MNKLEAFTSGETSRIPTCPPGFDQRNKDAEESLAKLKFQNEKQFASVAALSVQHQFGATYVVSSTDETKKSKGEHNPAITQEHQTNEKVAPCCATIAFRDDDLLLSVLSPEGKDQVGGERKQSAYRQIVSRISTMSPNDTEHDDVEGRCKTMTNYTKGRIIELIGDSE</sequence>
<evidence type="ECO:0000313" key="3">
    <source>
        <dbReference type="Proteomes" id="UP000824120"/>
    </source>
</evidence>
<evidence type="ECO:0000256" key="1">
    <source>
        <dbReference type="SAM" id="MobiDB-lite"/>
    </source>
</evidence>
<dbReference type="EMBL" id="JACXVP010000009">
    <property type="protein sequence ID" value="KAG5586113.1"/>
    <property type="molecule type" value="Genomic_DNA"/>
</dbReference>
<dbReference type="AlphaFoldDB" id="A0A9J5XCJ4"/>